<sequence>MAATSSQSSTSISASNFDAPSFSFNTRRYPPAGLNGIPRSFELAALRTLSRKRDMFNSAVQSDCTVVIPYEGVEHLINRDPYIAMLSNESHRLDGPRPLAYRANEGETGVLYQLHIDFLASFSKLFRALFAGMTIRDYAANTLVQWMRRHGHPTVTVHDIAPRLADMRPWEGRVPQLLAGETPDEARVFLPLPDPASFHYIAHWMYTGRIDLIVKALCAGRITWHGLARNGSALGMTDEYQVMLRDVRAYWAVRLADKPDDWSESDETDSEDAAAFATSEDEDDVGVDVDMHEDESDAQADDEDEELGFGRVSAPRL</sequence>
<dbReference type="EMBL" id="MU273604">
    <property type="protein sequence ID" value="KAI0030835.1"/>
    <property type="molecule type" value="Genomic_DNA"/>
</dbReference>
<accession>A0ACB8QGW4</accession>
<reference evidence="1" key="1">
    <citation type="submission" date="2021-02" db="EMBL/GenBank/DDBJ databases">
        <authorList>
            <consortium name="DOE Joint Genome Institute"/>
            <person name="Ahrendt S."/>
            <person name="Looney B.P."/>
            <person name="Miyauchi S."/>
            <person name="Morin E."/>
            <person name="Drula E."/>
            <person name="Courty P.E."/>
            <person name="Chicoki N."/>
            <person name="Fauchery L."/>
            <person name="Kohler A."/>
            <person name="Kuo A."/>
            <person name="Labutti K."/>
            <person name="Pangilinan J."/>
            <person name="Lipzen A."/>
            <person name="Riley R."/>
            <person name="Andreopoulos W."/>
            <person name="He G."/>
            <person name="Johnson J."/>
            <person name="Barry K.W."/>
            <person name="Grigoriev I.V."/>
            <person name="Nagy L."/>
            <person name="Hibbett D."/>
            <person name="Henrissat B."/>
            <person name="Matheny P.B."/>
            <person name="Labbe J."/>
            <person name="Martin F."/>
        </authorList>
    </citation>
    <scope>NUCLEOTIDE SEQUENCE</scope>
    <source>
        <strain evidence="1">EC-137</strain>
    </source>
</reference>
<protein>
    <submittedName>
        <fullName evidence="1">Uncharacterized protein</fullName>
    </submittedName>
</protein>
<comment type="caution">
    <text evidence="1">The sequence shown here is derived from an EMBL/GenBank/DDBJ whole genome shotgun (WGS) entry which is preliminary data.</text>
</comment>
<name>A0ACB8QGW4_9AGAM</name>
<evidence type="ECO:0000313" key="1">
    <source>
        <dbReference type="EMBL" id="KAI0030835.1"/>
    </source>
</evidence>
<reference evidence="1" key="2">
    <citation type="journal article" date="2022" name="New Phytol.">
        <title>Evolutionary transition to the ectomycorrhizal habit in the genomes of a hyperdiverse lineage of mushroom-forming fungi.</title>
        <authorList>
            <person name="Looney B."/>
            <person name="Miyauchi S."/>
            <person name="Morin E."/>
            <person name="Drula E."/>
            <person name="Courty P.E."/>
            <person name="Kohler A."/>
            <person name="Kuo A."/>
            <person name="LaButti K."/>
            <person name="Pangilinan J."/>
            <person name="Lipzen A."/>
            <person name="Riley R."/>
            <person name="Andreopoulos W."/>
            <person name="He G."/>
            <person name="Johnson J."/>
            <person name="Nolan M."/>
            <person name="Tritt A."/>
            <person name="Barry K.W."/>
            <person name="Grigoriev I.V."/>
            <person name="Nagy L.G."/>
            <person name="Hibbett D."/>
            <person name="Henrissat B."/>
            <person name="Matheny P.B."/>
            <person name="Labbe J."/>
            <person name="Martin F.M."/>
        </authorList>
    </citation>
    <scope>NUCLEOTIDE SEQUENCE</scope>
    <source>
        <strain evidence="1">EC-137</strain>
    </source>
</reference>
<organism evidence="1 2">
    <name type="scientific">Vararia minispora EC-137</name>
    <dbReference type="NCBI Taxonomy" id="1314806"/>
    <lineage>
        <taxon>Eukaryota</taxon>
        <taxon>Fungi</taxon>
        <taxon>Dikarya</taxon>
        <taxon>Basidiomycota</taxon>
        <taxon>Agaricomycotina</taxon>
        <taxon>Agaricomycetes</taxon>
        <taxon>Russulales</taxon>
        <taxon>Lachnocladiaceae</taxon>
        <taxon>Vararia</taxon>
    </lineage>
</organism>
<gene>
    <name evidence="1" type="ORF">K488DRAFT_87415</name>
</gene>
<dbReference type="Proteomes" id="UP000814128">
    <property type="component" value="Unassembled WGS sequence"/>
</dbReference>
<proteinExistence type="predicted"/>
<keyword evidence="2" id="KW-1185">Reference proteome</keyword>
<evidence type="ECO:0000313" key="2">
    <source>
        <dbReference type="Proteomes" id="UP000814128"/>
    </source>
</evidence>